<dbReference type="KEGG" id="uma:UMAG_02209"/>
<feature type="compositionally biased region" description="Polar residues" evidence="3">
    <location>
        <begin position="987"/>
        <end position="998"/>
    </location>
</feature>
<dbReference type="RefSeq" id="XP_011388552.1">
    <property type="nucleotide sequence ID" value="XM_011390250.1"/>
</dbReference>
<sequence>MPKRPHTRPPATLSSSQLSRPPSNTAPAAPAAPTASATSSASYHHHRLRRSSSSSLSASSVSPSSDVKLPPLRTALASTTPIPHGPALPPPLLPPASSAHRPDPSPCQYSQSASTATIYNPFISPSTLINRGRVTVSSTPSRLPRQPSANAAPPASMTSNPDDTSLSSNTAEATRTNPPPKKATKKAVSCESCRRRKLKCDRGWPCGACRDRGESSKCEWAEGVRPQTAGRDSGDSSQVNERLDRLEAMMGAIASSLGVELPGARSSSTPSNATPRKTSNASLAPCSTASTSKLSTLAELGAVEANKAALAATSSLPTRTPRPSYAAGSISWGFGFGFSQMHQYSSEELTRKTLFDLLSLLPDNTIVRSLTDFYFRELSWMAHLIPEDNFRKRQRSIEEVRLFWDGRPDALPYTEMRDTLRLVATIHALCGAALVFGEPLEGEILLEKFGKQAFTVFLDASQHALTVLDIYEELHIDNVRTMVLLSSCLSALKGPAVGSAMMANICFMAYALQLDVEPPDTLPADERKDRIGLFATLCIQDWFSAGNVKRSYIIDPANTSLPSLFGPDAHKNELVSVPMRYKLKLSDVARRASHRIRMSEAEAYEFTKQLHQEVVAIESSIPEHLRFDDSLIDSDDADSPERWHRSAMALAVQMQLLTLHKRFYVQSWTNPRYKESRDISFAASMLIIKVFRNAFKWFTPRENATLDEQRAMIGEGMRTQHNSVSRLWFFAQMSIIASLVLIHFVSMLDTHPQESCDWDSSELRAQITDDLKFVRLLLQALSSKSKLAMDGARAIQPPESNRNKRKADDVLAGSSLPMGSTRGGGPLSSRSADSLPIRNPSWYSTASGYSGGSTPGLTQARRTSPAYNSPGSSSNSSHSLAHSASASSLERTKLPFDGQTAPANANSFDDIEALWQKQPWQTASLRMGTSNTASSSNGFGSGAAKRRAASGTSSTLAPNGNGYLPTSGKPGQARTPSTAVMPGLTSAAPTNEAGSGTSSNPDCPYICASFFGPDASFNDLARAEAAIGRQDASYGYPVAPLSPFTASFINSLDQYVASLEEPLPSNSLSAAPIPVTGVSMGVPQSHAAVQVSATATNSSSSESR</sequence>
<feature type="region of interest" description="Disordered" evidence="3">
    <location>
        <begin position="926"/>
        <end position="998"/>
    </location>
</feature>
<dbReference type="SUPFAM" id="SSF57701">
    <property type="entry name" value="Zn2/Cys6 DNA-binding domain"/>
    <property type="match status" value="1"/>
</dbReference>
<feature type="domain" description="Zn(2)-C6 fungal-type" evidence="4">
    <location>
        <begin position="189"/>
        <end position="220"/>
    </location>
</feature>
<evidence type="ECO:0000256" key="3">
    <source>
        <dbReference type="SAM" id="MobiDB-lite"/>
    </source>
</evidence>
<dbReference type="InterPro" id="IPR036864">
    <property type="entry name" value="Zn2-C6_fun-type_DNA-bd_sf"/>
</dbReference>
<dbReference type="InterPro" id="IPR001138">
    <property type="entry name" value="Zn2Cys6_DnaBD"/>
</dbReference>
<dbReference type="eggNOG" id="ENOG502SJ9D">
    <property type="taxonomic scope" value="Eukaryota"/>
</dbReference>
<name>A0A0D1CT32_MYCMD</name>
<evidence type="ECO:0000256" key="1">
    <source>
        <dbReference type="ARBA" id="ARBA00004123"/>
    </source>
</evidence>
<protein>
    <recommendedName>
        <fullName evidence="4">Zn(2)-C6 fungal-type domain-containing protein</fullName>
    </recommendedName>
</protein>
<dbReference type="PANTHER" id="PTHR31001:SF89">
    <property type="entry name" value="ZN(2)-C6 FUNGAL-TYPE DOMAIN-CONTAINING PROTEIN"/>
    <property type="match status" value="1"/>
</dbReference>
<feature type="region of interest" description="Disordered" evidence="3">
    <location>
        <begin position="1"/>
        <end position="112"/>
    </location>
</feature>
<feature type="region of interest" description="Disordered" evidence="3">
    <location>
        <begin position="260"/>
        <end position="286"/>
    </location>
</feature>
<accession>A0A0D1CT32</accession>
<dbReference type="AlphaFoldDB" id="A0A0D1CT32"/>
<feature type="compositionally biased region" description="Polar residues" evidence="3">
    <location>
        <begin position="265"/>
        <end position="282"/>
    </location>
</feature>
<feature type="compositionally biased region" description="Low complexity" evidence="3">
    <location>
        <begin position="51"/>
        <end position="65"/>
    </location>
</feature>
<dbReference type="GO" id="GO:0000981">
    <property type="term" value="F:DNA-binding transcription factor activity, RNA polymerase II-specific"/>
    <property type="evidence" value="ECO:0007669"/>
    <property type="project" value="InterPro"/>
</dbReference>
<evidence type="ECO:0000259" key="4">
    <source>
        <dbReference type="PROSITE" id="PS50048"/>
    </source>
</evidence>
<dbReference type="CDD" id="cd00067">
    <property type="entry name" value="GAL4"/>
    <property type="match status" value="1"/>
</dbReference>
<reference evidence="5 6" key="1">
    <citation type="journal article" date="2006" name="Nature">
        <title>Insights from the genome of the biotrophic fungal plant pathogen Ustilago maydis.</title>
        <authorList>
            <person name="Kamper J."/>
            <person name="Kahmann R."/>
            <person name="Bolker M."/>
            <person name="Ma L.J."/>
            <person name="Brefort T."/>
            <person name="Saville B.J."/>
            <person name="Banuett F."/>
            <person name="Kronstad J.W."/>
            <person name="Gold S.E."/>
            <person name="Muller O."/>
            <person name="Perlin M.H."/>
            <person name="Wosten H.A."/>
            <person name="de Vries R."/>
            <person name="Ruiz-Herrera J."/>
            <person name="Reynaga-Pena C.G."/>
            <person name="Snetselaar K."/>
            <person name="McCann M."/>
            <person name="Perez-Martin J."/>
            <person name="Feldbrugge M."/>
            <person name="Basse C.W."/>
            <person name="Steinberg G."/>
            <person name="Ibeas J.I."/>
            <person name="Holloman W."/>
            <person name="Guzman P."/>
            <person name="Farman M."/>
            <person name="Stajich J.E."/>
            <person name="Sentandreu R."/>
            <person name="Gonzalez-Prieto J.M."/>
            <person name="Kennell J.C."/>
            <person name="Molina L."/>
            <person name="Schirawski J."/>
            <person name="Mendoza-Mendoza A."/>
            <person name="Greilinger D."/>
            <person name="Munch K."/>
            <person name="Rossel N."/>
            <person name="Scherer M."/>
            <person name="Vranes M."/>
            <person name="Ladendorf O."/>
            <person name="Vincon V."/>
            <person name="Fuchs U."/>
            <person name="Sandrock B."/>
            <person name="Meng S."/>
            <person name="Ho E.C."/>
            <person name="Cahill M.J."/>
            <person name="Boyce K.J."/>
            <person name="Klose J."/>
            <person name="Klosterman S.J."/>
            <person name="Deelstra H.J."/>
            <person name="Ortiz-Castellanos L."/>
            <person name="Li W."/>
            <person name="Sanchez-Alonso P."/>
            <person name="Schreier P.H."/>
            <person name="Hauser-Hahn I."/>
            <person name="Vaupel M."/>
            <person name="Koopmann E."/>
            <person name="Friedrich G."/>
            <person name="Voss H."/>
            <person name="Schluter T."/>
            <person name="Margolis J."/>
            <person name="Platt D."/>
            <person name="Swimmer C."/>
            <person name="Gnirke A."/>
            <person name="Chen F."/>
            <person name="Vysotskaia V."/>
            <person name="Mannhaupt G."/>
            <person name="Guldener U."/>
            <person name="Munsterkotter M."/>
            <person name="Haase D."/>
            <person name="Oesterheld M."/>
            <person name="Mewes H.W."/>
            <person name="Mauceli E.W."/>
            <person name="DeCaprio D."/>
            <person name="Wade C.M."/>
            <person name="Butler J."/>
            <person name="Young S."/>
            <person name="Jaffe D.B."/>
            <person name="Calvo S."/>
            <person name="Nusbaum C."/>
            <person name="Galagan J."/>
            <person name="Birren B.W."/>
        </authorList>
    </citation>
    <scope>NUCLEOTIDE SEQUENCE [LARGE SCALE GENOMIC DNA]</scope>
    <source>
        <strain evidence="6">DSM 14603 / FGSC 9021 / UM521</strain>
    </source>
</reference>
<dbReference type="EMBL" id="CM003144">
    <property type="protein sequence ID" value="KIS69678.1"/>
    <property type="molecule type" value="Genomic_DNA"/>
</dbReference>
<dbReference type="InterPro" id="IPR050613">
    <property type="entry name" value="Sec_Metabolite_Reg"/>
</dbReference>
<dbReference type="PROSITE" id="PS00463">
    <property type="entry name" value="ZN2_CY6_FUNGAL_1"/>
    <property type="match status" value="1"/>
</dbReference>
<dbReference type="OrthoDB" id="3364175at2759"/>
<feature type="compositionally biased region" description="Low complexity" evidence="3">
    <location>
        <begin position="21"/>
        <end position="42"/>
    </location>
</feature>
<evidence type="ECO:0000313" key="5">
    <source>
        <dbReference type="EMBL" id="KIS69678.1"/>
    </source>
</evidence>
<evidence type="ECO:0000313" key="6">
    <source>
        <dbReference type="Proteomes" id="UP000000561"/>
    </source>
</evidence>
<dbReference type="GO" id="GO:0008270">
    <property type="term" value="F:zinc ion binding"/>
    <property type="evidence" value="ECO:0007669"/>
    <property type="project" value="InterPro"/>
</dbReference>
<gene>
    <name evidence="5" type="ORF">UMAG_02209</name>
</gene>
<dbReference type="Proteomes" id="UP000000561">
    <property type="component" value="Chromosome 5"/>
</dbReference>
<evidence type="ECO:0000256" key="2">
    <source>
        <dbReference type="ARBA" id="ARBA00023242"/>
    </source>
</evidence>
<dbReference type="Gene3D" id="4.10.240.10">
    <property type="entry name" value="Zn(2)-C6 fungal-type DNA-binding domain"/>
    <property type="match status" value="1"/>
</dbReference>
<feature type="compositionally biased region" description="Pro residues" evidence="3">
    <location>
        <begin position="83"/>
        <end position="94"/>
    </location>
</feature>
<dbReference type="CDD" id="cd12148">
    <property type="entry name" value="fungal_TF_MHR"/>
    <property type="match status" value="1"/>
</dbReference>
<feature type="region of interest" description="Disordered" evidence="3">
    <location>
        <begin position="134"/>
        <end position="186"/>
    </location>
</feature>
<feature type="compositionally biased region" description="Basic and acidic residues" evidence="3">
    <location>
        <begin position="211"/>
        <end position="222"/>
    </location>
</feature>
<feature type="compositionally biased region" description="Polar residues" evidence="3">
    <location>
        <begin position="156"/>
        <end position="172"/>
    </location>
</feature>
<feature type="region of interest" description="Disordered" evidence="3">
    <location>
        <begin position="788"/>
        <end position="889"/>
    </location>
</feature>
<feature type="region of interest" description="Disordered" evidence="3">
    <location>
        <begin position="211"/>
        <end position="239"/>
    </location>
</feature>
<proteinExistence type="predicted"/>
<dbReference type="Pfam" id="PF00172">
    <property type="entry name" value="Zn_clus"/>
    <property type="match status" value="1"/>
</dbReference>
<dbReference type="VEuPathDB" id="FungiDB:UMAG_02209"/>
<dbReference type="OMA" id="AMMANIC"/>
<feature type="compositionally biased region" description="Low complexity" evidence="3">
    <location>
        <begin position="928"/>
        <end position="938"/>
    </location>
</feature>
<comment type="subcellular location">
    <subcellularLocation>
        <location evidence="1">Nucleus</location>
    </subcellularLocation>
</comment>
<organism evidence="5 6">
    <name type="scientific">Mycosarcoma maydis</name>
    <name type="common">Corn smut fungus</name>
    <name type="synonym">Ustilago maydis</name>
    <dbReference type="NCBI Taxonomy" id="5270"/>
    <lineage>
        <taxon>Eukaryota</taxon>
        <taxon>Fungi</taxon>
        <taxon>Dikarya</taxon>
        <taxon>Basidiomycota</taxon>
        <taxon>Ustilaginomycotina</taxon>
        <taxon>Ustilaginomycetes</taxon>
        <taxon>Ustilaginales</taxon>
        <taxon>Ustilaginaceae</taxon>
        <taxon>Mycosarcoma</taxon>
    </lineage>
</organism>
<dbReference type="PROSITE" id="PS50048">
    <property type="entry name" value="ZN2_CY6_FUNGAL_2"/>
    <property type="match status" value="1"/>
</dbReference>
<dbReference type="InParanoid" id="A0A0D1CT32"/>
<keyword evidence="2" id="KW-0539">Nucleus</keyword>
<dbReference type="SMART" id="SM00066">
    <property type="entry name" value="GAL4"/>
    <property type="match status" value="1"/>
</dbReference>
<keyword evidence="6" id="KW-1185">Reference proteome</keyword>
<dbReference type="GO" id="GO:0005634">
    <property type="term" value="C:nucleus"/>
    <property type="evidence" value="ECO:0007669"/>
    <property type="project" value="UniProtKB-SubCell"/>
</dbReference>
<dbReference type="PANTHER" id="PTHR31001">
    <property type="entry name" value="UNCHARACTERIZED TRANSCRIPTIONAL REGULATORY PROTEIN"/>
    <property type="match status" value="1"/>
</dbReference>
<dbReference type="GeneID" id="23563011"/>
<feature type="compositionally biased region" description="Low complexity" evidence="3">
    <location>
        <begin position="864"/>
        <end position="889"/>
    </location>
</feature>